<name>A0A2C5YVE8_9HYPO</name>
<evidence type="ECO:0000313" key="3">
    <source>
        <dbReference type="Proteomes" id="UP000226431"/>
    </source>
</evidence>
<keyword evidence="3" id="KW-1185">Reference proteome</keyword>
<dbReference type="EMBL" id="NJES01000505">
    <property type="protein sequence ID" value="PHH71500.1"/>
    <property type="molecule type" value="Genomic_DNA"/>
</dbReference>
<accession>A0A2C5YVE8</accession>
<protein>
    <submittedName>
        <fullName evidence="2">Uncharacterized protein</fullName>
    </submittedName>
</protein>
<evidence type="ECO:0000313" key="2">
    <source>
        <dbReference type="EMBL" id="PHH71500.1"/>
    </source>
</evidence>
<organism evidence="2 3">
    <name type="scientific">Ophiocordyceps camponoti-rufipedis</name>
    <dbReference type="NCBI Taxonomy" id="2004952"/>
    <lineage>
        <taxon>Eukaryota</taxon>
        <taxon>Fungi</taxon>
        <taxon>Dikarya</taxon>
        <taxon>Ascomycota</taxon>
        <taxon>Pezizomycotina</taxon>
        <taxon>Sordariomycetes</taxon>
        <taxon>Hypocreomycetidae</taxon>
        <taxon>Hypocreales</taxon>
        <taxon>Ophiocordycipitaceae</taxon>
        <taxon>Ophiocordyceps</taxon>
    </lineage>
</organism>
<gene>
    <name evidence="2" type="ORF">CDD80_5235</name>
</gene>
<feature type="signal peptide" evidence="1">
    <location>
        <begin position="1"/>
        <end position="17"/>
    </location>
</feature>
<dbReference type="AlphaFoldDB" id="A0A2C5YVE8"/>
<dbReference type="Proteomes" id="UP000226431">
    <property type="component" value="Unassembled WGS sequence"/>
</dbReference>
<evidence type="ECO:0000256" key="1">
    <source>
        <dbReference type="SAM" id="SignalP"/>
    </source>
</evidence>
<comment type="caution">
    <text evidence="2">The sequence shown here is derived from an EMBL/GenBank/DDBJ whole genome shotgun (WGS) entry which is preliminary data.</text>
</comment>
<reference evidence="2 3" key="1">
    <citation type="submission" date="2017-06" db="EMBL/GenBank/DDBJ databases">
        <title>Ant-infecting Ophiocordyceps genomes reveal a high diversity of potential behavioral manipulation genes and a possible major role for enterotoxins.</title>
        <authorList>
            <person name="De Bekker C."/>
            <person name="Evans H.C."/>
            <person name="Brachmann A."/>
            <person name="Hughes D.P."/>
        </authorList>
    </citation>
    <scope>NUCLEOTIDE SEQUENCE [LARGE SCALE GENOMIC DNA]</scope>
    <source>
        <strain evidence="2 3">Map16</strain>
    </source>
</reference>
<keyword evidence="1" id="KW-0732">Signal</keyword>
<sequence length="87" mass="9275">MKAATASVLVFAAGAMAELCSPGTPYCGSTLLALGEENAPIMERAYERKFGSKAKASDMEDIFFFCSTMNVGTKERRGKMVQPDALG</sequence>
<feature type="chain" id="PRO_5012496748" evidence="1">
    <location>
        <begin position="18"/>
        <end position="87"/>
    </location>
</feature>
<proteinExistence type="predicted"/>